<accession>A0A2R5G496</accession>
<feature type="compositionally biased region" description="Acidic residues" evidence="1">
    <location>
        <begin position="791"/>
        <end position="819"/>
    </location>
</feature>
<dbReference type="Proteomes" id="UP000241890">
    <property type="component" value="Unassembled WGS sequence"/>
</dbReference>
<feature type="compositionally biased region" description="Polar residues" evidence="1">
    <location>
        <begin position="715"/>
        <end position="728"/>
    </location>
</feature>
<dbReference type="EMBL" id="BEYU01000016">
    <property type="protein sequence ID" value="GBG25852.1"/>
    <property type="molecule type" value="Genomic_DNA"/>
</dbReference>
<feature type="compositionally biased region" description="Low complexity" evidence="1">
    <location>
        <begin position="753"/>
        <end position="773"/>
    </location>
</feature>
<name>A0A2R5G496_9STRA</name>
<comment type="caution">
    <text evidence="2">The sequence shown here is derived from an EMBL/GenBank/DDBJ whole genome shotgun (WGS) entry which is preliminary data.</text>
</comment>
<evidence type="ECO:0000313" key="3">
    <source>
        <dbReference type="Proteomes" id="UP000241890"/>
    </source>
</evidence>
<protein>
    <submittedName>
        <fullName evidence="2">Uncharacterized protein</fullName>
    </submittedName>
</protein>
<evidence type="ECO:0000313" key="2">
    <source>
        <dbReference type="EMBL" id="GBG25852.1"/>
    </source>
</evidence>
<feature type="compositionally biased region" description="Basic residues" evidence="1">
    <location>
        <begin position="878"/>
        <end position="892"/>
    </location>
</feature>
<feature type="region of interest" description="Disordered" evidence="1">
    <location>
        <begin position="863"/>
        <end position="906"/>
    </location>
</feature>
<organism evidence="2 3">
    <name type="scientific">Hondaea fermentalgiana</name>
    <dbReference type="NCBI Taxonomy" id="2315210"/>
    <lineage>
        <taxon>Eukaryota</taxon>
        <taxon>Sar</taxon>
        <taxon>Stramenopiles</taxon>
        <taxon>Bigyra</taxon>
        <taxon>Labyrinthulomycetes</taxon>
        <taxon>Thraustochytrida</taxon>
        <taxon>Thraustochytriidae</taxon>
        <taxon>Hondaea</taxon>
    </lineage>
</organism>
<keyword evidence="3" id="KW-1185">Reference proteome</keyword>
<evidence type="ECO:0000256" key="1">
    <source>
        <dbReference type="SAM" id="MobiDB-lite"/>
    </source>
</evidence>
<reference evidence="2 3" key="1">
    <citation type="submission" date="2017-12" db="EMBL/GenBank/DDBJ databases">
        <title>Sequencing, de novo assembly and annotation of complete genome of a new Thraustochytrid species, strain FCC1311.</title>
        <authorList>
            <person name="Sedici K."/>
            <person name="Godart F."/>
            <person name="Aiese Cigliano R."/>
            <person name="Sanseverino W."/>
            <person name="Barakat M."/>
            <person name="Ortet P."/>
            <person name="Marechal E."/>
            <person name="Cagnac O."/>
            <person name="Amato A."/>
        </authorList>
    </citation>
    <scope>NUCLEOTIDE SEQUENCE [LARGE SCALE GENOMIC DNA]</scope>
</reference>
<sequence>MRWRKPKPLTNAYVDLIPPGFETHPVFAKISEAVGAGYVRRARVLGEEFLAQNPGDSVESDIGRIILSRLLLQLGRPDKAHVVMQGVRDLMNQKNADMAEILGEIATQKGNWATAAFQFECASEYLARNLPPNVQRFAYREEAGSKRVLREHVFAARQANALRHIPSQVTKATQILQRLLVKERNGNDNAKALETYGNVVIATGLFGDGFKLKIQALTAEPLNMALCERVADDMRKNPHACADVIDEVLKSTMQLPSSSSATSFIAEVARKFGVLDVAEGVFEHAMLTTPGRIQVFRAKVGVLELRAKYVHLLQQAFDFFDGQTVESEAAGKPFPTPYMGVREVISRALSFALADGAPGPRTRNTYAYKLKPVPQKDALGSATAIVVWRYGIAVMDTAIADPNEISDVVDAAAMASAFTLRDCHAAPLVLPQRHPGAFPSGDLDSEDYKTTKRPPELTEDDMAHAANRPPFSLGQTYFLSSLFLVIKSLFLLGPNFIRFIPALMAWVEPVRVMALEIFSSEAYPEFACYEQISTVLPSLGRFMEPYSFRIPRRRVYMLGDNHVLSAAWQEGSAGGKPYLFEPRVSSGLRCWSLRNGSKHPSRAQFEELIKLIPDGSVVIFCFGDMDCREGLLNSVRKDEHESVLDAIETCVTFYITKMIQLSRKNGFIPLVHPVPPATPVVRPLVDKFNAVLQEKVLHYSKYLTWIDILPSLLTTDPLPQTPETTANGRDNKVEVDGDSGSTRDNGDAKDSAKAPPSSDAANSSKSTSQALSSADKKKKSTSVDANNDADGNADDANGDGNEDEAEDSDSSDILEEEEPLCFSYNGTRFKHEEYGLNGVHLHPCYSKLLEKAIEPKLVELLDAGKFQDPPPRSPLNWRKWKQRELQRKKKHANGQQKPTSTKPTST</sequence>
<dbReference type="AlphaFoldDB" id="A0A2R5G496"/>
<feature type="compositionally biased region" description="Polar residues" evidence="1">
    <location>
        <begin position="893"/>
        <end position="906"/>
    </location>
</feature>
<proteinExistence type="predicted"/>
<gene>
    <name evidence="2" type="ORF">FCC1311_020712</name>
</gene>
<dbReference type="OrthoDB" id="435413at2759"/>
<feature type="region of interest" description="Disordered" evidence="1">
    <location>
        <begin position="715"/>
        <end position="819"/>
    </location>
</feature>
<dbReference type="InParanoid" id="A0A2R5G496"/>